<feature type="signal peptide" evidence="1">
    <location>
        <begin position="1"/>
        <end position="19"/>
    </location>
</feature>
<proteinExistence type="predicted"/>
<dbReference type="Proteomes" id="UP000509658">
    <property type="component" value="Chromosome"/>
</dbReference>
<dbReference type="KEGG" id="rev:HUE57_03610"/>
<gene>
    <name evidence="2" type="ORF">HUE57_03610</name>
</gene>
<sequence length="188" mass="21723">MKKLLYLIALYLFSVTATAEQFQLSTTETREKYFFVQLQYGLGKGKAFSQILKEIEIEKDSVAVRILGEFSEISNRELISYYKRKIPNELEKALASSGNLHNPTLRPLIKSFSAAFKTTQLFQEIETELQKGGYVSTIVEFEKYTINTKGTPKIWVADIWLRFDKTPNQSFKPTPKAVRFNSIVRFTR</sequence>
<protein>
    <submittedName>
        <fullName evidence="2">Uncharacterized protein</fullName>
    </submittedName>
</protein>
<keyword evidence="3" id="KW-1185">Reference proteome</keyword>
<dbReference type="AlphaFoldDB" id="A0A6N0HSY0"/>
<organism evidence="2 3">
    <name type="scientific">Candidatus Reidiella endopervernicosa</name>
    <dbReference type="NCBI Taxonomy" id="2738883"/>
    <lineage>
        <taxon>Bacteria</taxon>
        <taxon>Pseudomonadati</taxon>
        <taxon>Pseudomonadota</taxon>
        <taxon>Gammaproteobacteria</taxon>
        <taxon>Candidatus Reidiella</taxon>
    </lineage>
</organism>
<keyword evidence="1" id="KW-0732">Signal</keyword>
<evidence type="ECO:0000256" key="1">
    <source>
        <dbReference type="SAM" id="SignalP"/>
    </source>
</evidence>
<feature type="chain" id="PRO_5026916809" evidence="1">
    <location>
        <begin position="20"/>
        <end position="188"/>
    </location>
</feature>
<name>A0A6N0HSY0_9GAMM</name>
<dbReference type="EMBL" id="CP054491">
    <property type="protein sequence ID" value="QKQ25485.1"/>
    <property type="molecule type" value="Genomic_DNA"/>
</dbReference>
<accession>A0A6N0HSY0</accession>
<reference evidence="2 3" key="1">
    <citation type="submission" date="2020-05" db="EMBL/GenBank/DDBJ databases">
        <title>Horizontal transmission and recombination maintain forever young bacterial symbiont genomes.</title>
        <authorList>
            <person name="Russell S.L."/>
            <person name="Pepper-Tunick E."/>
            <person name="Svedberg J."/>
            <person name="Byrne A."/>
            <person name="Ruelas Castillo J."/>
            <person name="Vollmers C."/>
            <person name="Beinart R.A."/>
            <person name="Corbett-Detig R."/>
        </authorList>
    </citation>
    <scope>NUCLEOTIDE SEQUENCE [LARGE SCALE GENOMIC DNA]</scope>
    <source>
        <strain evidence="2">Santa_Monica_outfall</strain>
    </source>
</reference>
<evidence type="ECO:0000313" key="2">
    <source>
        <dbReference type="EMBL" id="QKQ25485.1"/>
    </source>
</evidence>
<dbReference type="RefSeq" id="WP_174672728.1">
    <property type="nucleotide sequence ID" value="NZ_CP054491.1"/>
</dbReference>
<evidence type="ECO:0000313" key="3">
    <source>
        <dbReference type="Proteomes" id="UP000509658"/>
    </source>
</evidence>